<comment type="similarity">
    <text evidence="1">Belongs to the sigma-70 factor family. ECF subfamily.</text>
</comment>
<dbReference type="Gene3D" id="1.10.1740.10">
    <property type="match status" value="1"/>
</dbReference>
<dbReference type="GO" id="GO:0006352">
    <property type="term" value="P:DNA-templated transcription initiation"/>
    <property type="evidence" value="ECO:0007669"/>
    <property type="project" value="InterPro"/>
</dbReference>
<dbReference type="AlphaFoldDB" id="A0A645D8G1"/>
<dbReference type="SUPFAM" id="SSF88946">
    <property type="entry name" value="Sigma2 domain of RNA polymerase sigma factors"/>
    <property type="match status" value="1"/>
</dbReference>
<reference evidence="8" key="1">
    <citation type="submission" date="2019-08" db="EMBL/GenBank/DDBJ databases">
        <authorList>
            <person name="Kucharzyk K."/>
            <person name="Murdoch R.W."/>
            <person name="Higgins S."/>
            <person name="Loffler F."/>
        </authorList>
    </citation>
    <scope>NUCLEOTIDE SEQUENCE</scope>
</reference>
<evidence type="ECO:0000256" key="3">
    <source>
        <dbReference type="ARBA" id="ARBA00023082"/>
    </source>
</evidence>
<gene>
    <name evidence="8" type="ORF">SDC9_132757</name>
</gene>
<dbReference type="PANTHER" id="PTHR43133">
    <property type="entry name" value="RNA POLYMERASE ECF-TYPE SIGMA FACTO"/>
    <property type="match status" value="1"/>
</dbReference>
<evidence type="ECO:0000313" key="8">
    <source>
        <dbReference type="EMBL" id="MPM85676.1"/>
    </source>
</evidence>
<dbReference type="InterPro" id="IPR013249">
    <property type="entry name" value="RNA_pol_sigma70_r4_t2"/>
</dbReference>
<evidence type="ECO:0000256" key="2">
    <source>
        <dbReference type="ARBA" id="ARBA00023015"/>
    </source>
</evidence>
<name>A0A645D8G1_9ZZZZ</name>
<dbReference type="InterPro" id="IPR039425">
    <property type="entry name" value="RNA_pol_sigma-70-like"/>
</dbReference>
<dbReference type="InterPro" id="IPR036388">
    <property type="entry name" value="WH-like_DNA-bd_sf"/>
</dbReference>
<sequence length="166" mass="19165">MTAQEFNNTIERLRPRLLHFAKGFVGDGASTADDMVQEAVIKLWKSQDLYVIRNAEALTIQILKNVCLDYLKLKKNNTAELNPNFRVYAETNPYETLESKDQLNRVKAMMEELPADQMIAVRLRDIMGYEMDEIAEILGTTEGNVRTLLSRARQKLREKLQTVWKS</sequence>
<evidence type="ECO:0000256" key="4">
    <source>
        <dbReference type="ARBA" id="ARBA00023125"/>
    </source>
</evidence>
<accession>A0A645D8G1</accession>
<dbReference type="Pfam" id="PF08281">
    <property type="entry name" value="Sigma70_r4_2"/>
    <property type="match status" value="1"/>
</dbReference>
<dbReference type="SUPFAM" id="SSF88659">
    <property type="entry name" value="Sigma3 and sigma4 domains of RNA polymerase sigma factors"/>
    <property type="match status" value="1"/>
</dbReference>
<feature type="domain" description="RNA polymerase sigma-70 region 2" evidence="6">
    <location>
        <begin position="10"/>
        <end position="72"/>
    </location>
</feature>
<keyword evidence="5" id="KW-0804">Transcription</keyword>
<protein>
    <submittedName>
        <fullName evidence="8">Uncharacterized protein</fullName>
    </submittedName>
</protein>
<proteinExistence type="inferred from homology"/>
<dbReference type="EMBL" id="VSSQ01033913">
    <property type="protein sequence ID" value="MPM85676.1"/>
    <property type="molecule type" value="Genomic_DNA"/>
</dbReference>
<keyword evidence="3" id="KW-0731">Sigma factor</keyword>
<evidence type="ECO:0000259" key="7">
    <source>
        <dbReference type="Pfam" id="PF08281"/>
    </source>
</evidence>
<dbReference type="InterPro" id="IPR013324">
    <property type="entry name" value="RNA_pol_sigma_r3/r4-like"/>
</dbReference>
<evidence type="ECO:0000256" key="5">
    <source>
        <dbReference type="ARBA" id="ARBA00023163"/>
    </source>
</evidence>
<dbReference type="InterPro" id="IPR013325">
    <property type="entry name" value="RNA_pol_sigma_r2"/>
</dbReference>
<dbReference type="PANTHER" id="PTHR43133:SF8">
    <property type="entry name" value="RNA POLYMERASE SIGMA FACTOR HI_1459-RELATED"/>
    <property type="match status" value="1"/>
</dbReference>
<evidence type="ECO:0000259" key="6">
    <source>
        <dbReference type="Pfam" id="PF04542"/>
    </source>
</evidence>
<dbReference type="InterPro" id="IPR014284">
    <property type="entry name" value="RNA_pol_sigma-70_dom"/>
</dbReference>
<dbReference type="GO" id="GO:0003677">
    <property type="term" value="F:DNA binding"/>
    <property type="evidence" value="ECO:0007669"/>
    <property type="project" value="UniProtKB-KW"/>
</dbReference>
<comment type="caution">
    <text evidence="8">The sequence shown here is derived from an EMBL/GenBank/DDBJ whole genome shotgun (WGS) entry which is preliminary data.</text>
</comment>
<feature type="domain" description="RNA polymerase sigma factor 70 region 4 type 2" evidence="7">
    <location>
        <begin position="104"/>
        <end position="156"/>
    </location>
</feature>
<organism evidence="8">
    <name type="scientific">bioreactor metagenome</name>
    <dbReference type="NCBI Taxonomy" id="1076179"/>
    <lineage>
        <taxon>unclassified sequences</taxon>
        <taxon>metagenomes</taxon>
        <taxon>ecological metagenomes</taxon>
    </lineage>
</organism>
<keyword evidence="4" id="KW-0238">DNA-binding</keyword>
<keyword evidence="2" id="KW-0805">Transcription regulation</keyword>
<dbReference type="Pfam" id="PF04542">
    <property type="entry name" value="Sigma70_r2"/>
    <property type="match status" value="1"/>
</dbReference>
<evidence type="ECO:0000256" key="1">
    <source>
        <dbReference type="ARBA" id="ARBA00010641"/>
    </source>
</evidence>
<dbReference type="InterPro" id="IPR007627">
    <property type="entry name" value="RNA_pol_sigma70_r2"/>
</dbReference>
<dbReference type="Gene3D" id="1.10.10.10">
    <property type="entry name" value="Winged helix-like DNA-binding domain superfamily/Winged helix DNA-binding domain"/>
    <property type="match status" value="1"/>
</dbReference>
<dbReference type="CDD" id="cd06171">
    <property type="entry name" value="Sigma70_r4"/>
    <property type="match status" value="1"/>
</dbReference>
<dbReference type="GO" id="GO:0016987">
    <property type="term" value="F:sigma factor activity"/>
    <property type="evidence" value="ECO:0007669"/>
    <property type="project" value="UniProtKB-KW"/>
</dbReference>
<dbReference type="NCBIfam" id="TIGR02937">
    <property type="entry name" value="sigma70-ECF"/>
    <property type="match status" value="1"/>
</dbReference>